<reference evidence="1 2" key="1">
    <citation type="submission" date="2016-10" db="EMBL/GenBank/DDBJ databases">
        <authorList>
            <person name="de Groot N.N."/>
        </authorList>
    </citation>
    <scope>NUCLEOTIDE SEQUENCE [LARGE SCALE GENOMIC DNA]</scope>
    <source>
        <strain evidence="1 2">DSM 527</strain>
    </source>
</reference>
<proteinExistence type="predicted"/>
<protein>
    <submittedName>
        <fullName evidence="1">Uncharacterized protein</fullName>
    </submittedName>
</protein>
<sequence length="47" mass="5557">MLIIPLRGCKTMLVIAFKKMSFRLANTMQNYYIRARTLGGFFYNCLF</sequence>
<dbReference type="Proteomes" id="UP000199045">
    <property type="component" value="Unassembled WGS sequence"/>
</dbReference>
<evidence type="ECO:0000313" key="2">
    <source>
        <dbReference type="Proteomes" id="UP000199045"/>
    </source>
</evidence>
<dbReference type="AlphaFoldDB" id="A0A1G7HHW4"/>
<evidence type="ECO:0000313" key="1">
    <source>
        <dbReference type="EMBL" id="SDE99916.1"/>
    </source>
</evidence>
<accession>A0A1G7HHW4</accession>
<name>A0A1G7HHW4_CHIFI</name>
<dbReference type="EMBL" id="FNBN01000001">
    <property type="protein sequence ID" value="SDE99916.1"/>
    <property type="molecule type" value="Genomic_DNA"/>
</dbReference>
<organism evidence="1 2">
    <name type="scientific">Chitinophaga filiformis</name>
    <name type="common">Myxococcus filiformis</name>
    <name type="synonym">Flexibacter filiformis</name>
    <dbReference type="NCBI Taxonomy" id="104663"/>
    <lineage>
        <taxon>Bacteria</taxon>
        <taxon>Pseudomonadati</taxon>
        <taxon>Bacteroidota</taxon>
        <taxon>Chitinophagia</taxon>
        <taxon>Chitinophagales</taxon>
        <taxon>Chitinophagaceae</taxon>
        <taxon>Chitinophaga</taxon>
    </lineage>
</organism>
<gene>
    <name evidence="1" type="ORF">SAMN04488121_101473</name>
</gene>
<dbReference type="STRING" id="104663.SAMN04488121_101473"/>